<accession>A0A067PBM2</accession>
<dbReference type="AlphaFoldDB" id="A0A067PBM2"/>
<organism evidence="1 2">
    <name type="scientific">Jaapia argillacea MUCL 33604</name>
    <dbReference type="NCBI Taxonomy" id="933084"/>
    <lineage>
        <taxon>Eukaryota</taxon>
        <taxon>Fungi</taxon>
        <taxon>Dikarya</taxon>
        <taxon>Basidiomycota</taxon>
        <taxon>Agaricomycotina</taxon>
        <taxon>Agaricomycetes</taxon>
        <taxon>Agaricomycetidae</taxon>
        <taxon>Jaapiales</taxon>
        <taxon>Jaapiaceae</taxon>
        <taxon>Jaapia</taxon>
    </lineage>
</organism>
<proteinExistence type="predicted"/>
<sequence>MRFRYLGGAGSRVWEVRWARFQLRSGVVSKSQPQHNRSVVICNIGGYQRLPKRREHRLGFPNSRPQVEDELKSTVGSEVTLFPSPFPSNKLHSLGKDACSVSVTQYGADPVGGHSIECLSYDSHIILLMLAVASTFEPVAHLWHVIWFCLRASSSPFSVSRRPKLFRAQHR</sequence>
<gene>
    <name evidence="1" type="ORF">JAAARDRAFT_490974</name>
</gene>
<dbReference type="EMBL" id="KL197742">
    <property type="protein sequence ID" value="KDQ52169.1"/>
    <property type="molecule type" value="Genomic_DNA"/>
</dbReference>
<keyword evidence="2" id="KW-1185">Reference proteome</keyword>
<evidence type="ECO:0000313" key="2">
    <source>
        <dbReference type="Proteomes" id="UP000027265"/>
    </source>
</evidence>
<dbReference type="InParanoid" id="A0A067PBM2"/>
<protein>
    <submittedName>
        <fullName evidence="1">Uncharacterized protein</fullName>
    </submittedName>
</protein>
<dbReference type="HOGENOM" id="CLU_1563095_0_0_1"/>
<reference evidence="2" key="1">
    <citation type="journal article" date="2014" name="Proc. Natl. Acad. Sci. U.S.A.">
        <title>Extensive sampling of basidiomycete genomes demonstrates inadequacy of the white-rot/brown-rot paradigm for wood decay fungi.</title>
        <authorList>
            <person name="Riley R."/>
            <person name="Salamov A.A."/>
            <person name="Brown D.W."/>
            <person name="Nagy L.G."/>
            <person name="Floudas D."/>
            <person name="Held B.W."/>
            <person name="Levasseur A."/>
            <person name="Lombard V."/>
            <person name="Morin E."/>
            <person name="Otillar R."/>
            <person name="Lindquist E.A."/>
            <person name="Sun H."/>
            <person name="LaButti K.M."/>
            <person name="Schmutz J."/>
            <person name="Jabbour D."/>
            <person name="Luo H."/>
            <person name="Baker S.E."/>
            <person name="Pisabarro A.G."/>
            <person name="Walton J.D."/>
            <person name="Blanchette R.A."/>
            <person name="Henrissat B."/>
            <person name="Martin F."/>
            <person name="Cullen D."/>
            <person name="Hibbett D.S."/>
            <person name="Grigoriev I.V."/>
        </authorList>
    </citation>
    <scope>NUCLEOTIDE SEQUENCE [LARGE SCALE GENOMIC DNA]</scope>
    <source>
        <strain evidence="2">MUCL 33604</strain>
    </source>
</reference>
<name>A0A067PBM2_9AGAM</name>
<dbReference type="Proteomes" id="UP000027265">
    <property type="component" value="Unassembled WGS sequence"/>
</dbReference>
<evidence type="ECO:0000313" key="1">
    <source>
        <dbReference type="EMBL" id="KDQ52169.1"/>
    </source>
</evidence>